<accession>A0ACB8Y3B7</accession>
<dbReference type="Proteomes" id="UP001055879">
    <property type="component" value="Linkage Group LG14"/>
</dbReference>
<keyword evidence="2" id="KW-1185">Reference proteome</keyword>
<evidence type="ECO:0000313" key="2">
    <source>
        <dbReference type="Proteomes" id="UP001055879"/>
    </source>
</evidence>
<proteinExistence type="predicted"/>
<protein>
    <submittedName>
        <fullName evidence="1">Uncharacterized protein</fullName>
    </submittedName>
</protein>
<dbReference type="EMBL" id="CM042060">
    <property type="protein sequence ID" value="KAI3678506.1"/>
    <property type="molecule type" value="Genomic_DNA"/>
</dbReference>
<organism evidence="1 2">
    <name type="scientific">Arctium lappa</name>
    <name type="common">Greater burdock</name>
    <name type="synonym">Lappa major</name>
    <dbReference type="NCBI Taxonomy" id="4217"/>
    <lineage>
        <taxon>Eukaryota</taxon>
        <taxon>Viridiplantae</taxon>
        <taxon>Streptophyta</taxon>
        <taxon>Embryophyta</taxon>
        <taxon>Tracheophyta</taxon>
        <taxon>Spermatophyta</taxon>
        <taxon>Magnoliopsida</taxon>
        <taxon>eudicotyledons</taxon>
        <taxon>Gunneridae</taxon>
        <taxon>Pentapetalae</taxon>
        <taxon>asterids</taxon>
        <taxon>campanulids</taxon>
        <taxon>Asterales</taxon>
        <taxon>Asteraceae</taxon>
        <taxon>Carduoideae</taxon>
        <taxon>Cardueae</taxon>
        <taxon>Arctiinae</taxon>
        <taxon>Arctium</taxon>
    </lineage>
</organism>
<comment type="caution">
    <text evidence="1">The sequence shown here is derived from an EMBL/GenBank/DDBJ whole genome shotgun (WGS) entry which is preliminary data.</text>
</comment>
<evidence type="ECO:0000313" key="1">
    <source>
        <dbReference type="EMBL" id="KAI3678506.1"/>
    </source>
</evidence>
<gene>
    <name evidence="1" type="ORF">L6452_37801</name>
</gene>
<name>A0ACB8Y3B7_ARCLA</name>
<reference evidence="2" key="1">
    <citation type="journal article" date="2022" name="Mol. Ecol. Resour.">
        <title>The genomes of chicory, endive, great burdock and yacon provide insights into Asteraceae palaeo-polyploidization history and plant inulin production.</title>
        <authorList>
            <person name="Fan W."/>
            <person name="Wang S."/>
            <person name="Wang H."/>
            <person name="Wang A."/>
            <person name="Jiang F."/>
            <person name="Liu H."/>
            <person name="Zhao H."/>
            <person name="Xu D."/>
            <person name="Zhang Y."/>
        </authorList>
    </citation>
    <scope>NUCLEOTIDE SEQUENCE [LARGE SCALE GENOMIC DNA]</scope>
    <source>
        <strain evidence="2">cv. Niubang</strain>
    </source>
</reference>
<reference evidence="1 2" key="2">
    <citation type="journal article" date="2022" name="Mol. Ecol. Resour.">
        <title>The genomes of chicory, endive, great burdock and yacon provide insights into Asteraceae paleo-polyploidization history and plant inulin production.</title>
        <authorList>
            <person name="Fan W."/>
            <person name="Wang S."/>
            <person name="Wang H."/>
            <person name="Wang A."/>
            <person name="Jiang F."/>
            <person name="Liu H."/>
            <person name="Zhao H."/>
            <person name="Xu D."/>
            <person name="Zhang Y."/>
        </authorList>
    </citation>
    <scope>NUCLEOTIDE SEQUENCE [LARGE SCALE GENOMIC DNA]</scope>
    <source>
        <strain evidence="2">cv. Niubang</strain>
    </source>
</reference>
<sequence>MHKKSIARKPRKAWDIISYWRATLNIPDFQMSSEPVSMYREEEHLDYFKSLARVPDEINLVSSEDLRSDEVPRGYCVLYEYPFKISFIWPFSPLVRAFLDAFDLTPGQLMSQFWRIVQVINRLTADWEVPFNVNDLLTAYSVRPDNYHRYSLFPRSKGDNVLIDFTKVKPRRDSHDKIQRILERSITDRSFSPRSNDEEDEAVFVAEVTYVEGSHREGEREEEEEEREEEMTAEQLELAHQRREKARKRSAPSTGVDSRRVRGKPRSSPKKTGDATLSSLSGATPTKGTVAGVELGGSIKATKDALTTGVSGVEKPFAVPSSSSKSEEKNKEKVA</sequence>